<feature type="transmembrane region" description="Helical" evidence="1">
    <location>
        <begin position="73"/>
        <end position="95"/>
    </location>
</feature>
<evidence type="ECO:0000313" key="2">
    <source>
        <dbReference type="EMBL" id="PWJ39382.1"/>
    </source>
</evidence>
<dbReference type="InterPro" id="IPR025250">
    <property type="entry name" value="DUF4199"/>
</dbReference>
<gene>
    <name evidence="2" type="ORF">BC781_106283</name>
</gene>
<dbReference type="OrthoDB" id="6384283at2"/>
<dbReference type="Pfam" id="PF13858">
    <property type="entry name" value="DUF4199"/>
    <property type="match status" value="1"/>
</dbReference>
<comment type="caution">
    <text evidence="2">The sequence shown here is derived from an EMBL/GenBank/DDBJ whole genome shotgun (WGS) entry which is preliminary data.</text>
</comment>
<keyword evidence="3" id="KW-1185">Reference proteome</keyword>
<keyword evidence="1" id="KW-0812">Transmembrane</keyword>
<dbReference type="Proteomes" id="UP000245535">
    <property type="component" value="Unassembled WGS sequence"/>
</dbReference>
<feature type="transmembrane region" description="Helical" evidence="1">
    <location>
        <begin position="148"/>
        <end position="166"/>
    </location>
</feature>
<name>A0A315Z6P8_SEDFL</name>
<reference evidence="2 3" key="1">
    <citation type="submission" date="2018-03" db="EMBL/GenBank/DDBJ databases">
        <title>Genomic Encyclopedia of Archaeal and Bacterial Type Strains, Phase II (KMG-II): from individual species to whole genera.</title>
        <authorList>
            <person name="Goeker M."/>
        </authorList>
    </citation>
    <scope>NUCLEOTIDE SEQUENCE [LARGE SCALE GENOMIC DNA]</scope>
    <source>
        <strain evidence="2 3">DSM 28229</strain>
    </source>
</reference>
<organism evidence="2 3">
    <name type="scientific">Sediminitomix flava</name>
    <dbReference type="NCBI Taxonomy" id="379075"/>
    <lineage>
        <taxon>Bacteria</taxon>
        <taxon>Pseudomonadati</taxon>
        <taxon>Bacteroidota</taxon>
        <taxon>Cytophagia</taxon>
        <taxon>Cytophagales</taxon>
        <taxon>Flammeovirgaceae</taxon>
        <taxon>Sediminitomix</taxon>
    </lineage>
</organism>
<proteinExistence type="predicted"/>
<dbReference type="AlphaFoldDB" id="A0A315Z6P8"/>
<protein>
    <submittedName>
        <fullName evidence="2">Uncharacterized protein DUF4199</fullName>
    </submittedName>
</protein>
<feature type="transmembrane region" description="Helical" evidence="1">
    <location>
        <begin position="43"/>
        <end position="61"/>
    </location>
</feature>
<dbReference type="RefSeq" id="WP_109621370.1">
    <property type="nucleotide sequence ID" value="NZ_QGDO01000006.1"/>
</dbReference>
<evidence type="ECO:0000256" key="1">
    <source>
        <dbReference type="SAM" id="Phobius"/>
    </source>
</evidence>
<sequence length="170" mass="18807">MLKGTYVSTKPIALKYGGVLGLGLFGYTTALLMLGIASPSAMMAIYLFLSVAIIFAVRDYRNWNNGVVTFQKGFTLGLLTSLIAGVIYGLLRAFYFKFIDDSVVQQGIQDMTTLLNSAPDMTAEEVEQSIEMLNWAANSFLAQASMQTLDICFMGLFFSFTTAFFFRTVR</sequence>
<keyword evidence="1" id="KW-0472">Membrane</keyword>
<accession>A0A315Z6P8</accession>
<keyword evidence="1" id="KW-1133">Transmembrane helix</keyword>
<feature type="transmembrane region" description="Helical" evidence="1">
    <location>
        <begin position="12"/>
        <end position="37"/>
    </location>
</feature>
<dbReference type="EMBL" id="QGDO01000006">
    <property type="protein sequence ID" value="PWJ39382.1"/>
    <property type="molecule type" value="Genomic_DNA"/>
</dbReference>
<evidence type="ECO:0000313" key="3">
    <source>
        <dbReference type="Proteomes" id="UP000245535"/>
    </source>
</evidence>